<feature type="chain" id="PRO_5038907297" evidence="2">
    <location>
        <begin position="22"/>
        <end position="269"/>
    </location>
</feature>
<name>A0A6V7R2C5_9STAP</name>
<dbReference type="Proteomes" id="UP000589351">
    <property type="component" value="Unassembled WGS sequence"/>
</dbReference>
<feature type="compositionally biased region" description="Acidic residues" evidence="1">
    <location>
        <begin position="38"/>
        <end position="123"/>
    </location>
</feature>
<comment type="caution">
    <text evidence="3">The sequence shown here is derived from an EMBL/GenBank/DDBJ whole genome shotgun (WGS) entry which is preliminary data.</text>
</comment>
<evidence type="ECO:0000256" key="1">
    <source>
        <dbReference type="SAM" id="MobiDB-lite"/>
    </source>
</evidence>
<dbReference type="RefSeq" id="WP_185124833.1">
    <property type="nucleotide sequence ID" value="NZ_CAJEWD010000003.1"/>
</dbReference>
<dbReference type="AlphaFoldDB" id="A0A6V7R2C5"/>
<keyword evidence="4" id="KW-1185">Reference proteome</keyword>
<keyword evidence="2" id="KW-0732">Signal</keyword>
<protein>
    <submittedName>
        <fullName evidence="3">Uncharacterized protein</fullName>
    </submittedName>
</protein>
<evidence type="ECO:0000313" key="3">
    <source>
        <dbReference type="EMBL" id="CAD2071496.1"/>
    </source>
</evidence>
<evidence type="ECO:0000313" key="4">
    <source>
        <dbReference type="Proteomes" id="UP000589351"/>
    </source>
</evidence>
<feature type="region of interest" description="Disordered" evidence="1">
    <location>
        <begin position="20"/>
        <end position="124"/>
    </location>
</feature>
<proteinExistence type="predicted"/>
<gene>
    <name evidence="3" type="ORF">JEODO184_00270</name>
</gene>
<dbReference type="PROSITE" id="PS51257">
    <property type="entry name" value="PROKAR_LIPOPROTEIN"/>
    <property type="match status" value="1"/>
</dbReference>
<sequence>MKRLLMLIFVLVLALSACNQAAGESDESNTEENSVSEQESEDTSEESTDEEASENDESEEASEESSTEESDDSEQESGDSSEESTDEEASEEASDETDESNIEENEDTSSENATEENQEEDTATIEKQQAYESLTDADTVAMAIQDEFVSDISVTASELLNGSFEPTGPGPSTVEEVSQLVLTPEDYNTFPGMTEQQRVYRVSPAKANAVALMIVDSAANEVVVTGTQSFSTYEELRQIGAIYNIDQLFETYYGDPTFNETAARVVFSQ</sequence>
<dbReference type="EMBL" id="CAJEWD010000003">
    <property type="protein sequence ID" value="CAD2071496.1"/>
    <property type="molecule type" value="Genomic_DNA"/>
</dbReference>
<feature type="signal peptide" evidence="2">
    <location>
        <begin position="1"/>
        <end position="21"/>
    </location>
</feature>
<evidence type="ECO:0000256" key="2">
    <source>
        <dbReference type="SAM" id="SignalP"/>
    </source>
</evidence>
<accession>A0A6V7R2C5</accession>
<reference evidence="3 4" key="1">
    <citation type="submission" date="2020-07" db="EMBL/GenBank/DDBJ databases">
        <authorList>
            <person name="Criscuolo A."/>
        </authorList>
    </citation>
    <scope>NUCLEOTIDE SEQUENCE [LARGE SCALE GENOMIC DNA]</scope>
    <source>
        <strain evidence="3">CIP111649</strain>
    </source>
</reference>
<organism evidence="3 4">
    <name type="scientific">Jeotgalicoccus meleagridis</name>
    <dbReference type="NCBI Taxonomy" id="2759181"/>
    <lineage>
        <taxon>Bacteria</taxon>
        <taxon>Bacillati</taxon>
        <taxon>Bacillota</taxon>
        <taxon>Bacilli</taxon>
        <taxon>Bacillales</taxon>
        <taxon>Staphylococcaceae</taxon>
        <taxon>Jeotgalicoccus</taxon>
    </lineage>
</organism>